<dbReference type="AlphaFoldDB" id="A0AAE1BI00"/>
<keyword evidence="3" id="KW-1185">Reference proteome</keyword>
<proteinExistence type="predicted"/>
<accession>A0AAE1BI00</accession>
<organism evidence="2 3">
    <name type="scientific">Petrolisthes cinctipes</name>
    <name type="common">Flat porcelain crab</name>
    <dbReference type="NCBI Taxonomy" id="88211"/>
    <lineage>
        <taxon>Eukaryota</taxon>
        <taxon>Metazoa</taxon>
        <taxon>Ecdysozoa</taxon>
        <taxon>Arthropoda</taxon>
        <taxon>Crustacea</taxon>
        <taxon>Multicrustacea</taxon>
        <taxon>Malacostraca</taxon>
        <taxon>Eumalacostraca</taxon>
        <taxon>Eucarida</taxon>
        <taxon>Decapoda</taxon>
        <taxon>Pleocyemata</taxon>
        <taxon>Anomura</taxon>
        <taxon>Galatheoidea</taxon>
        <taxon>Porcellanidae</taxon>
        <taxon>Petrolisthes</taxon>
    </lineage>
</organism>
<gene>
    <name evidence="2" type="ORF">Pcinc_042363</name>
</gene>
<sequence>VVWLSDHLAVLEPTQTRSTASTHTHTYTQTHTEEIKPLTLDNTSGSSTRRNISERNE</sequence>
<feature type="compositionally biased region" description="Polar residues" evidence="1">
    <location>
        <begin position="40"/>
        <end position="50"/>
    </location>
</feature>
<feature type="compositionally biased region" description="Low complexity" evidence="1">
    <location>
        <begin position="16"/>
        <end position="30"/>
    </location>
</feature>
<dbReference type="EMBL" id="JAWQEG010008116">
    <property type="protein sequence ID" value="KAK3850955.1"/>
    <property type="molecule type" value="Genomic_DNA"/>
</dbReference>
<evidence type="ECO:0000256" key="1">
    <source>
        <dbReference type="SAM" id="MobiDB-lite"/>
    </source>
</evidence>
<protein>
    <submittedName>
        <fullName evidence="2">Uncharacterized protein</fullName>
    </submittedName>
</protein>
<evidence type="ECO:0000313" key="3">
    <source>
        <dbReference type="Proteomes" id="UP001286313"/>
    </source>
</evidence>
<feature type="non-terminal residue" evidence="2">
    <location>
        <position position="1"/>
    </location>
</feature>
<feature type="region of interest" description="Disordered" evidence="1">
    <location>
        <begin position="16"/>
        <end position="57"/>
    </location>
</feature>
<comment type="caution">
    <text evidence="2">The sequence shown here is derived from an EMBL/GenBank/DDBJ whole genome shotgun (WGS) entry which is preliminary data.</text>
</comment>
<reference evidence="2" key="1">
    <citation type="submission" date="2023-10" db="EMBL/GenBank/DDBJ databases">
        <title>Genome assemblies of two species of porcelain crab, Petrolisthes cinctipes and Petrolisthes manimaculis (Anomura: Porcellanidae).</title>
        <authorList>
            <person name="Angst P."/>
        </authorList>
    </citation>
    <scope>NUCLEOTIDE SEQUENCE</scope>
    <source>
        <strain evidence="2">PB745_01</strain>
        <tissue evidence="2">Gill</tissue>
    </source>
</reference>
<evidence type="ECO:0000313" key="2">
    <source>
        <dbReference type="EMBL" id="KAK3850955.1"/>
    </source>
</evidence>
<dbReference type="Proteomes" id="UP001286313">
    <property type="component" value="Unassembled WGS sequence"/>
</dbReference>
<name>A0AAE1BI00_PETCI</name>